<feature type="transmembrane region" description="Helical" evidence="1">
    <location>
        <begin position="20"/>
        <end position="41"/>
    </location>
</feature>
<gene>
    <name evidence="2" type="ORF">H5P34_08250</name>
</gene>
<evidence type="ECO:0000313" key="3">
    <source>
        <dbReference type="Proteomes" id="UP001141659"/>
    </source>
</evidence>
<dbReference type="Proteomes" id="UP001141659">
    <property type="component" value="Unassembled WGS sequence"/>
</dbReference>
<name>A0AAW5T1L9_9MYCO</name>
<sequence length="273" mass="29343">MTLHADGIPMPTVTSPPFAPSLAFTVACVAIVVALLVWWWASGERRSEPVLPMFFLGVALSGIVVEPIFDNTLLYWYPPDNPLGVYNAFDRTVPWFVPIGYAWFFGGSSYILWRLFVRGVTRMQIWVCFAVVVAIDAVATSTVGWIGISGFYGDQPFMIGGINIWFAFADATAGVVGAVILYLLVPRLKGWGWAWLVVVPTISYGAVLGGVTSPVVLGLHSDWTSFGRWLGGAGTIALCCVVVHGCVAIGARESSFRAVAAGDVEATTPEMAT</sequence>
<feature type="transmembrane region" description="Helical" evidence="1">
    <location>
        <begin position="229"/>
        <end position="251"/>
    </location>
</feature>
<keyword evidence="1" id="KW-0472">Membrane</keyword>
<evidence type="ECO:0000313" key="2">
    <source>
        <dbReference type="EMBL" id="MCV7388035.1"/>
    </source>
</evidence>
<accession>A0AAW5T1L9</accession>
<evidence type="ECO:0000256" key="1">
    <source>
        <dbReference type="SAM" id="Phobius"/>
    </source>
</evidence>
<feature type="transmembrane region" description="Helical" evidence="1">
    <location>
        <begin position="95"/>
        <end position="113"/>
    </location>
</feature>
<reference evidence="2" key="2">
    <citation type="journal article" date="2022" name="BMC Genomics">
        <title>Comparative genome analysis of mycobacteria focusing on tRNA and non-coding RNA.</title>
        <authorList>
            <person name="Behra P.R.K."/>
            <person name="Pettersson B.M.F."/>
            <person name="Ramesh M."/>
            <person name="Das S."/>
            <person name="Dasgupta S."/>
            <person name="Kirsebom L.A."/>
        </authorList>
    </citation>
    <scope>NUCLEOTIDE SEQUENCE</scope>
    <source>
        <strain evidence="2">DSM 44242</strain>
    </source>
</reference>
<feature type="transmembrane region" description="Helical" evidence="1">
    <location>
        <begin position="53"/>
        <end position="75"/>
    </location>
</feature>
<feature type="transmembrane region" description="Helical" evidence="1">
    <location>
        <begin position="125"/>
        <end position="152"/>
    </location>
</feature>
<organism evidence="2 3">
    <name type="scientific">Mycolicibacterium porcinum</name>
    <dbReference type="NCBI Taxonomy" id="39693"/>
    <lineage>
        <taxon>Bacteria</taxon>
        <taxon>Bacillati</taxon>
        <taxon>Actinomycetota</taxon>
        <taxon>Actinomycetes</taxon>
        <taxon>Mycobacteriales</taxon>
        <taxon>Mycobacteriaceae</taxon>
        <taxon>Mycolicibacterium</taxon>
    </lineage>
</organism>
<comment type="caution">
    <text evidence="2">The sequence shown here is derived from an EMBL/GenBank/DDBJ whole genome shotgun (WGS) entry which is preliminary data.</text>
</comment>
<keyword evidence="1" id="KW-1133">Transmembrane helix</keyword>
<dbReference type="AlphaFoldDB" id="A0AAW5T1L9"/>
<reference evidence="2" key="1">
    <citation type="submission" date="2020-07" db="EMBL/GenBank/DDBJ databases">
        <authorList>
            <person name="Pettersson B.M.F."/>
            <person name="Behra P.R.K."/>
            <person name="Ramesh M."/>
            <person name="Das S."/>
            <person name="Dasgupta S."/>
            <person name="Kirsebom L.A."/>
        </authorList>
    </citation>
    <scope>NUCLEOTIDE SEQUENCE</scope>
    <source>
        <strain evidence="2">DSM 44242</strain>
    </source>
</reference>
<protein>
    <submittedName>
        <fullName evidence="2">Uncharacterized protein</fullName>
    </submittedName>
</protein>
<dbReference type="EMBL" id="JACKVC010000010">
    <property type="protein sequence ID" value="MCV7388035.1"/>
    <property type="molecule type" value="Genomic_DNA"/>
</dbReference>
<proteinExistence type="predicted"/>
<feature type="transmembrane region" description="Helical" evidence="1">
    <location>
        <begin position="164"/>
        <end position="185"/>
    </location>
</feature>
<keyword evidence="1" id="KW-0812">Transmembrane</keyword>
<feature type="transmembrane region" description="Helical" evidence="1">
    <location>
        <begin position="192"/>
        <end position="217"/>
    </location>
</feature>
<dbReference type="RefSeq" id="WP_036446941.1">
    <property type="nucleotide sequence ID" value="NZ_JACKVC010000010.1"/>
</dbReference>